<accession>A0A377R640</accession>
<dbReference type="OrthoDB" id="495539at2"/>
<proteinExistence type="predicted"/>
<dbReference type="InterPro" id="IPR046576">
    <property type="entry name" value="DUF6636"/>
</dbReference>
<keyword evidence="3" id="KW-1185">Reference proteome</keyword>
<dbReference type="Pfam" id="PF20341">
    <property type="entry name" value="DUF6636"/>
    <property type="match status" value="1"/>
</dbReference>
<sequence>MRTALLSILLALPAAAAAGDSIYFTSPSGNIFCLGDSRQEYGKDGWWGVTCELRGHRENIRPAQKRPDDCDVDWGNSFSLETDKRPVADCRGDTGRRENAPVLAYGKTIRGKGWQCTSRKDGMQCRNRSGHGFHLSRSRQLLF</sequence>
<evidence type="ECO:0000313" key="2">
    <source>
        <dbReference type="EMBL" id="STR03025.1"/>
    </source>
</evidence>
<gene>
    <name evidence="2" type="ORF">NCTC13336_01917</name>
</gene>
<feature type="chain" id="PRO_5016573368" evidence="1">
    <location>
        <begin position="19"/>
        <end position="143"/>
    </location>
</feature>
<feature type="signal peptide" evidence="1">
    <location>
        <begin position="1"/>
        <end position="18"/>
    </location>
</feature>
<dbReference type="Proteomes" id="UP000254293">
    <property type="component" value="Unassembled WGS sequence"/>
</dbReference>
<evidence type="ECO:0000256" key="1">
    <source>
        <dbReference type="SAM" id="SignalP"/>
    </source>
</evidence>
<protein>
    <submittedName>
        <fullName evidence="2">Uncharacterized protein</fullName>
    </submittedName>
</protein>
<dbReference type="AlphaFoldDB" id="A0A377R640"/>
<dbReference type="EMBL" id="UGJJ01000002">
    <property type="protein sequence ID" value="STR03025.1"/>
    <property type="molecule type" value="Genomic_DNA"/>
</dbReference>
<keyword evidence="1" id="KW-0732">Signal</keyword>
<dbReference type="RefSeq" id="WP_147286626.1">
    <property type="nucleotide sequence ID" value="NZ_CP091516.1"/>
</dbReference>
<evidence type="ECO:0000313" key="3">
    <source>
        <dbReference type="Proteomes" id="UP000254293"/>
    </source>
</evidence>
<reference evidence="2 3" key="1">
    <citation type="submission" date="2018-06" db="EMBL/GenBank/DDBJ databases">
        <authorList>
            <consortium name="Pathogen Informatics"/>
            <person name="Doyle S."/>
        </authorList>
    </citation>
    <scope>NUCLEOTIDE SEQUENCE [LARGE SCALE GENOMIC DNA]</scope>
    <source>
        <strain evidence="2 3">NCTC13336</strain>
    </source>
</reference>
<organism evidence="2 3">
    <name type="scientific">Kingella potus</name>
    <dbReference type="NCBI Taxonomy" id="265175"/>
    <lineage>
        <taxon>Bacteria</taxon>
        <taxon>Pseudomonadati</taxon>
        <taxon>Pseudomonadota</taxon>
        <taxon>Betaproteobacteria</taxon>
        <taxon>Neisseriales</taxon>
        <taxon>Neisseriaceae</taxon>
        <taxon>Kingella</taxon>
    </lineage>
</organism>
<name>A0A377R640_9NEIS</name>